<dbReference type="InterPro" id="IPR040698">
    <property type="entry name" value="HZS_alpha_mid"/>
</dbReference>
<dbReference type="RefSeq" id="WP_348264732.1">
    <property type="nucleotide sequence ID" value="NZ_CP121196.1"/>
</dbReference>
<proteinExistence type="predicted"/>
<protein>
    <recommendedName>
        <fullName evidence="2">Hydrazine synthase alpha subunit middle domain-containing protein</fullName>
    </recommendedName>
</protein>
<dbReference type="Pfam" id="PF18582">
    <property type="entry name" value="HZS_alpha"/>
    <property type="match status" value="1"/>
</dbReference>
<name>A0AAU7DPB0_9BACT</name>
<accession>A0AAU7DPB0</accession>
<organism evidence="3">
    <name type="scientific">Telmatobacter sp. DSM 110680</name>
    <dbReference type="NCBI Taxonomy" id="3036704"/>
    <lineage>
        <taxon>Bacteria</taxon>
        <taxon>Pseudomonadati</taxon>
        <taxon>Acidobacteriota</taxon>
        <taxon>Terriglobia</taxon>
        <taxon>Terriglobales</taxon>
        <taxon>Acidobacteriaceae</taxon>
        <taxon>Telmatobacter</taxon>
    </lineage>
</organism>
<feature type="chain" id="PRO_5043504245" description="Hydrazine synthase alpha subunit middle domain-containing protein" evidence="1">
    <location>
        <begin position="25"/>
        <end position="470"/>
    </location>
</feature>
<evidence type="ECO:0000256" key="1">
    <source>
        <dbReference type="SAM" id="SignalP"/>
    </source>
</evidence>
<feature type="domain" description="Hydrazine synthase alpha subunit middle" evidence="2">
    <location>
        <begin position="375"/>
        <end position="433"/>
    </location>
</feature>
<keyword evidence="1" id="KW-0732">Signal</keyword>
<dbReference type="EMBL" id="CP121196">
    <property type="protein sequence ID" value="XBH19514.1"/>
    <property type="molecule type" value="Genomic_DNA"/>
</dbReference>
<reference evidence="3" key="1">
    <citation type="submission" date="2023-03" db="EMBL/GenBank/DDBJ databases">
        <title>Edaphobacter sp.</title>
        <authorList>
            <person name="Huber K.J."/>
            <person name="Papendorf J."/>
            <person name="Pilke C."/>
            <person name="Bunk B."/>
            <person name="Sproeer C."/>
            <person name="Pester M."/>
        </authorList>
    </citation>
    <scope>NUCLEOTIDE SEQUENCE</scope>
    <source>
        <strain evidence="3">DSM 110680</strain>
    </source>
</reference>
<dbReference type="SUPFAM" id="SSF69304">
    <property type="entry name" value="Tricorn protease N-terminal domain"/>
    <property type="match status" value="1"/>
</dbReference>
<sequence length="470" mass="50205">MRAGFRVAGVAACCMLLMATCGFAPPMSQIVGSDVIVTAAPAYEPLAALRGGERFPKGAQLLLIRGGKAEPLVADFAASADASVSFDGRSVLFAGKKLVGDSWQIWELTLADRKVRQVVSSSGDAIRPFYLPGWRVVYAQRTPQAFQMESARLIESKTFDEIEPAGTKAIFPLSYLGASAVPADVLRDGRILFEAGFPLGDGTTPEMFLVYSDGSGVESYRCDHPAVSASARWGGRQLKSGDVVFTHGTSLARFTSPLAHEEPVIVPHGDYAGAIAETASGDWLVSARESASAKFALKMWKPGTGTMQAVIARAGENLVEPVVISAHERPRRHPSALHDWNYANLLALDARVSRDGALKGVPVSVRLESQDATGNSVAMGTALVEQDGSFFVRAPADRAIRFVLLDAKGAVLRQEHGWFWIRSGEQRICVGCHAGPEHAAENRVPDVLLRTTTPVDLSGVAAQPLQRGGN</sequence>
<dbReference type="Gene3D" id="2.120.10.30">
    <property type="entry name" value="TolB, C-terminal domain"/>
    <property type="match status" value="1"/>
</dbReference>
<evidence type="ECO:0000259" key="2">
    <source>
        <dbReference type="Pfam" id="PF18582"/>
    </source>
</evidence>
<dbReference type="InterPro" id="IPR011042">
    <property type="entry name" value="6-blade_b-propeller_TolB-like"/>
</dbReference>
<evidence type="ECO:0000313" key="3">
    <source>
        <dbReference type="EMBL" id="XBH19514.1"/>
    </source>
</evidence>
<feature type="signal peptide" evidence="1">
    <location>
        <begin position="1"/>
        <end position="24"/>
    </location>
</feature>
<dbReference type="AlphaFoldDB" id="A0AAU7DPB0"/>
<gene>
    <name evidence="3" type="ORF">P8935_09375</name>
</gene>